<organism evidence="4 5">
    <name type="scientific">Rotaria magnacalcarata</name>
    <dbReference type="NCBI Taxonomy" id="392030"/>
    <lineage>
        <taxon>Eukaryota</taxon>
        <taxon>Metazoa</taxon>
        <taxon>Spiralia</taxon>
        <taxon>Gnathifera</taxon>
        <taxon>Rotifera</taxon>
        <taxon>Eurotatoria</taxon>
        <taxon>Bdelloidea</taxon>
        <taxon>Philodinida</taxon>
        <taxon>Philodinidae</taxon>
        <taxon>Rotaria</taxon>
    </lineage>
</organism>
<feature type="compositionally biased region" description="Low complexity" evidence="1">
    <location>
        <begin position="886"/>
        <end position="914"/>
    </location>
</feature>
<feature type="compositionally biased region" description="Polar residues" evidence="1">
    <location>
        <begin position="40"/>
        <end position="52"/>
    </location>
</feature>
<dbReference type="CDD" id="cd01259">
    <property type="entry name" value="PH_APBB1IP"/>
    <property type="match status" value="1"/>
</dbReference>
<sequence length="938" mass="106383">MMNRLLVRRCSMSSIEEEDESEIFDEPIIQADKSLSFSSQQEQLDHLSSVSEWDSELSESEQEFDDHNEDGNDDSEEQAANRVLKCFKQSFFKIHPTEMNSSYSPFSTQLYEEEDSAELDAIMSELQDFKVELEENSKSSLCQQPLSIPKYNKIEKSTMNHCPSISPAKYSSSLSTNGCVYELRTLEDQLEAALASLSLTINNCATNHLDSQQPISSDSSACSSGVGDEIGNESFHLYNLSNTNHHAVSFASKLTTNTDDCDSAFSDCGSNDKITLANHDESVTYRSMVPTTDLIIETPLTILDHGDSLLSHARLPSKILVRTYNDDDSTKSIFIDDSMLIRDVLFALVHKNHREPDINYALVEVLPDLHMERIFEDHQKLTEAILMWPTVSSNRLSFTKRFDKYNFFRTIDSNGDLTHTPDIEGNIYLKEKSRKSWKKHFCVLRPSGLYFIPKGKSKKDLVCVAKFENIELFYGLDWQMKFKSPSDFCFALKHPLIQKKSSKYIKYMCVDTKIEFDRWIMNIRIAKFGQQLKTNYLLMDKAMNIYRSSGRLTTVFTARSETPIEQQQQEKDDSFKNDRRTSILHSQYYEVLSNTSTNNNNNNNNNNNSTNNDHDENNENSPIKSASYMDELRQRLERVLNDTPQPSSTSHNSIQSVSNTKETVHRPALIPPPKLKQMNSQCLTSTENLHKINNQVKPPITTGSTPLPRKQTQLFASLSYRTMNTNTRQHQQQMSKSFIISSKREGIFFYKCHQLMIKNALFFIDIDDRSTGSLSTTSKSDSLNLESTDLSIPSSSFLATLKNTNKITNLFKPKATINPDINATRSKQLPPLKKPIIASQTNIQSRSPALTKTGLSPMSHKLSTSITQMPKQNRLINSSVSITSFNNNKTTTNAVNNSKAVPPIPPRKSSIPRPGLKPQPPQRNSSSNLLRTPHVSHL</sequence>
<dbReference type="PROSITE" id="PS50003">
    <property type="entry name" value="PH_DOMAIN"/>
    <property type="match status" value="1"/>
</dbReference>
<gene>
    <name evidence="4" type="ORF">XDN619_LOCUS5212</name>
</gene>
<feature type="region of interest" description="Disordered" evidence="1">
    <location>
        <begin position="559"/>
        <end position="578"/>
    </location>
</feature>
<dbReference type="Pfam" id="PF00169">
    <property type="entry name" value="PH"/>
    <property type="match status" value="1"/>
</dbReference>
<evidence type="ECO:0008006" key="6">
    <source>
        <dbReference type="Google" id="ProtNLM"/>
    </source>
</evidence>
<evidence type="ECO:0000313" key="5">
    <source>
        <dbReference type="Proteomes" id="UP000663887"/>
    </source>
</evidence>
<feature type="region of interest" description="Disordered" evidence="1">
    <location>
        <begin position="594"/>
        <end position="623"/>
    </location>
</feature>
<evidence type="ECO:0000259" key="3">
    <source>
        <dbReference type="PROSITE" id="PS50200"/>
    </source>
</evidence>
<dbReference type="InterPro" id="IPR039665">
    <property type="entry name" value="PH_APBB1IP"/>
</dbReference>
<comment type="caution">
    <text evidence="4">The sequence shown here is derived from an EMBL/GenBank/DDBJ whole genome shotgun (WGS) entry which is preliminary data.</text>
</comment>
<dbReference type="Gene3D" id="2.30.29.30">
    <property type="entry name" value="Pleckstrin-homology domain (PH domain)/Phosphotyrosine-binding domain (PTB)"/>
    <property type="match status" value="1"/>
</dbReference>
<evidence type="ECO:0000256" key="1">
    <source>
        <dbReference type="SAM" id="MobiDB-lite"/>
    </source>
</evidence>
<dbReference type="InterPro" id="IPR029071">
    <property type="entry name" value="Ubiquitin-like_domsf"/>
</dbReference>
<dbReference type="EMBL" id="CAJNRG010001310">
    <property type="protein sequence ID" value="CAF2032315.1"/>
    <property type="molecule type" value="Genomic_DNA"/>
</dbReference>
<name>A0A816NGX3_9BILA</name>
<reference evidence="4" key="1">
    <citation type="submission" date="2021-02" db="EMBL/GenBank/DDBJ databases">
        <authorList>
            <person name="Nowell W R."/>
        </authorList>
    </citation>
    <scope>NUCLEOTIDE SEQUENCE</scope>
</reference>
<feature type="region of interest" description="Disordered" evidence="1">
    <location>
        <begin position="40"/>
        <end position="77"/>
    </location>
</feature>
<dbReference type="SMART" id="SM00233">
    <property type="entry name" value="PH"/>
    <property type="match status" value="1"/>
</dbReference>
<dbReference type="SUPFAM" id="SSF54236">
    <property type="entry name" value="Ubiquitin-like"/>
    <property type="match status" value="1"/>
</dbReference>
<dbReference type="InterPro" id="IPR000159">
    <property type="entry name" value="RA_dom"/>
</dbReference>
<accession>A0A816NGX3</accession>
<feature type="compositionally biased region" description="Acidic residues" evidence="1">
    <location>
        <begin position="53"/>
        <end position="77"/>
    </location>
</feature>
<dbReference type="SUPFAM" id="SSF50729">
    <property type="entry name" value="PH domain-like"/>
    <property type="match status" value="1"/>
</dbReference>
<dbReference type="SMART" id="SM00314">
    <property type="entry name" value="RA"/>
    <property type="match status" value="1"/>
</dbReference>
<dbReference type="PROSITE" id="PS50200">
    <property type="entry name" value="RA"/>
    <property type="match status" value="1"/>
</dbReference>
<dbReference type="Gene3D" id="3.10.20.90">
    <property type="entry name" value="Phosphatidylinositol 3-kinase Catalytic Subunit, Chain A, domain 1"/>
    <property type="match status" value="1"/>
</dbReference>
<feature type="region of interest" description="Disordered" evidence="1">
    <location>
        <begin position="885"/>
        <end position="938"/>
    </location>
</feature>
<evidence type="ECO:0000313" key="4">
    <source>
        <dbReference type="EMBL" id="CAF2032315.1"/>
    </source>
</evidence>
<dbReference type="Proteomes" id="UP000663887">
    <property type="component" value="Unassembled WGS sequence"/>
</dbReference>
<dbReference type="InterPro" id="IPR011993">
    <property type="entry name" value="PH-like_dom_sf"/>
</dbReference>
<dbReference type="PANTHER" id="PTHR11243:SF23">
    <property type="entry name" value="LD06925P"/>
    <property type="match status" value="1"/>
</dbReference>
<dbReference type="GO" id="GO:0007165">
    <property type="term" value="P:signal transduction"/>
    <property type="evidence" value="ECO:0007669"/>
    <property type="project" value="InterPro"/>
</dbReference>
<dbReference type="InterPro" id="IPR001849">
    <property type="entry name" value="PH_domain"/>
</dbReference>
<proteinExistence type="predicted"/>
<feature type="compositionally biased region" description="Basic and acidic residues" evidence="1">
    <location>
        <begin position="568"/>
        <end position="578"/>
    </location>
</feature>
<evidence type="ECO:0000259" key="2">
    <source>
        <dbReference type="PROSITE" id="PS50003"/>
    </source>
</evidence>
<dbReference type="InterPro" id="IPR039664">
    <property type="entry name" value="GRB/APBB1IP"/>
</dbReference>
<feature type="region of interest" description="Disordered" evidence="1">
    <location>
        <begin position="641"/>
        <end position="662"/>
    </location>
</feature>
<feature type="compositionally biased region" description="Low complexity" evidence="1">
    <location>
        <begin position="594"/>
        <end position="611"/>
    </location>
</feature>
<protein>
    <recommendedName>
        <fullName evidence="6">PH domain-containing protein</fullName>
    </recommendedName>
</protein>
<dbReference type="Pfam" id="PF21989">
    <property type="entry name" value="RA_2"/>
    <property type="match status" value="1"/>
</dbReference>
<feature type="domain" description="Ras-associating" evidence="3">
    <location>
        <begin position="317"/>
        <end position="403"/>
    </location>
</feature>
<dbReference type="AlphaFoldDB" id="A0A816NGX3"/>
<dbReference type="PANTHER" id="PTHR11243">
    <property type="entry name" value="GROWTH FACTOR RECEPTOR-BOUND PROTEIN"/>
    <property type="match status" value="1"/>
</dbReference>
<feature type="compositionally biased region" description="Polar residues" evidence="1">
    <location>
        <begin position="642"/>
        <end position="661"/>
    </location>
</feature>
<feature type="domain" description="PH" evidence="2">
    <location>
        <begin position="420"/>
        <end position="528"/>
    </location>
</feature>